<dbReference type="EMBL" id="RXLP01000021">
    <property type="protein sequence ID" value="TCD54044.1"/>
    <property type="molecule type" value="Genomic_DNA"/>
</dbReference>
<dbReference type="OrthoDB" id="236568at2"/>
<dbReference type="PANTHER" id="PTHR37299">
    <property type="entry name" value="TRANSCRIPTIONAL REGULATOR-RELATED"/>
    <property type="match status" value="1"/>
</dbReference>
<dbReference type="PROSITE" id="PS50110">
    <property type="entry name" value="RESPONSE_REGULATORY"/>
    <property type="match status" value="1"/>
</dbReference>
<name>A0A4R0QPB2_9BIFI</name>
<feature type="domain" description="Response regulatory" evidence="2">
    <location>
        <begin position="3"/>
        <end position="133"/>
    </location>
</feature>
<dbReference type="CDD" id="cd00156">
    <property type="entry name" value="REC"/>
    <property type="match status" value="1"/>
</dbReference>
<dbReference type="InterPro" id="IPR011006">
    <property type="entry name" value="CheY-like_superfamily"/>
</dbReference>
<sequence length="271" mass="31216">MLRIALVEDTLSEAQYAIHAINRFCEQENIHERFGELAIERFEYAQKFLDASRSQDFDLIIMDIDMPYGQDSINGMNAAAQFREQSDSHADIPILFTTKVSQLAAQGYQVNAIGYVVKPYDYATFAMFMKRAIANIDFNLRGITLTVATRDGVSFVPSSDIIFIQVRDHLIDVHLRDGQLLTTWGKLRTFCEQLKDSYFVQCNRDSLVNMRYVAGFNDSELFIRLPQDAFYKTTDEVQEKNASENDIMSFKVSRRKKSEVYDALFAVKSRR</sequence>
<dbReference type="Pfam" id="PF04397">
    <property type="entry name" value="LytTR"/>
    <property type="match status" value="1"/>
</dbReference>
<evidence type="ECO:0000313" key="5">
    <source>
        <dbReference type="Proteomes" id="UP000291289"/>
    </source>
</evidence>
<evidence type="ECO:0000256" key="1">
    <source>
        <dbReference type="PROSITE-ProRule" id="PRU00169"/>
    </source>
</evidence>
<dbReference type="RefSeq" id="WP_131284297.1">
    <property type="nucleotide sequence ID" value="NZ_RXLP01000021.1"/>
</dbReference>
<dbReference type="AlphaFoldDB" id="A0A4R0QPB2"/>
<proteinExistence type="predicted"/>
<protein>
    <submittedName>
        <fullName evidence="4">Response regulator transcription factor</fullName>
    </submittedName>
</protein>
<dbReference type="PROSITE" id="PS50930">
    <property type="entry name" value="HTH_LYTTR"/>
    <property type="match status" value="1"/>
</dbReference>
<dbReference type="Proteomes" id="UP000291289">
    <property type="component" value="Unassembled WGS sequence"/>
</dbReference>
<accession>A0A4R0QPB2</accession>
<evidence type="ECO:0000259" key="2">
    <source>
        <dbReference type="PROSITE" id="PS50110"/>
    </source>
</evidence>
<dbReference type="SMART" id="SM00448">
    <property type="entry name" value="REC"/>
    <property type="match status" value="1"/>
</dbReference>
<reference evidence="4 5" key="1">
    <citation type="submission" date="2018-12" db="EMBL/GenBank/DDBJ databases">
        <title>Alloscrdovia theropitheci sp. nov: a novel taxon from the feces of the bleeding-herat monkey (Theropithecus geleda).</title>
        <authorList>
            <person name="Modesto M."/>
        </authorList>
    </citation>
    <scope>NUCLEOTIDE SEQUENCE [LARGE SCALE GENOMIC DNA]</scope>
    <source>
        <strain evidence="4 5">GLDI4/2</strain>
    </source>
</reference>
<dbReference type="InterPro" id="IPR007492">
    <property type="entry name" value="LytTR_DNA-bd_dom"/>
</dbReference>
<dbReference type="PANTHER" id="PTHR37299:SF1">
    <property type="entry name" value="STAGE 0 SPORULATION PROTEIN A HOMOLOG"/>
    <property type="match status" value="1"/>
</dbReference>
<dbReference type="InterPro" id="IPR046947">
    <property type="entry name" value="LytR-like"/>
</dbReference>
<comment type="caution">
    <text evidence="4">The sequence shown here is derived from an EMBL/GenBank/DDBJ whole genome shotgun (WGS) entry which is preliminary data.</text>
</comment>
<keyword evidence="5" id="KW-1185">Reference proteome</keyword>
<dbReference type="GO" id="GO:0000156">
    <property type="term" value="F:phosphorelay response regulator activity"/>
    <property type="evidence" value="ECO:0007669"/>
    <property type="project" value="InterPro"/>
</dbReference>
<dbReference type="Gene3D" id="3.40.50.2300">
    <property type="match status" value="1"/>
</dbReference>
<organism evidence="4 5">
    <name type="scientific">Alloscardovia theropitheci</name>
    <dbReference type="NCBI Taxonomy" id="2496842"/>
    <lineage>
        <taxon>Bacteria</taxon>
        <taxon>Bacillati</taxon>
        <taxon>Actinomycetota</taxon>
        <taxon>Actinomycetes</taxon>
        <taxon>Bifidobacteriales</taxon>
        <taxon>Bifidobacteriaceae</taxon>
        <taxon>Alloscardovia</taxon>
    </lineage>
</organism>
<dbReference type="SMART" id="SM00850">
    <property type="entry name" value="LytTR"/>
    <property type="match status" value="1"/>
</dbReference>
<keyword evidence="1" id="KW-0597">Phosphoprotein</keyword>
<dbReference type="InterPro" id="IPR001789">
    <property type="entry name" value="Sig_transdc_resp-reg_receiver"/>
</dbReference>
<dbReference type="SUPFAM" id="SSF52172">
    <property type="entry name" value="CheY-like"/>
    <property type="match status" value="1"/>
</dbReference>
<gene>
    <name evidence="4" type="ORF">EJ419_05125</name>
</gene>
<feature type="modified residue" description="4-aspartylphosphate" evidence="1">
    <location>
        <position position="63"/>
    </location>
</feature>
<dbReference type="GO" id="GO:0003677">
    <property type="term" value="F:DNA binding"/>
    <property type="evidence" value="ECO:0007669"/>
    <property type="project" value="InterPro"/>
</dbReference>
<evidence type="ECO:0000313" key="4">
    <source>
        <dbReference type="EMBL" id="TCD54044.1"/>
    </source>
</evidence>
<feature type="domain" description="HTH LytTR-type" evidence="3">
    <location>
        <begin position="145"/>
        <end position="213"/>
    </location>
</feature>
<evidence type="ECO:0000259" key="3">
    <source>
        <dbReference type="PROSITE" id="PS50930"/>
    </source>
</evidence>
<dbReference type="Gene3D" id="2.40.50.1020">
    <property type="entry name" value="LytTr DNA-binding domain"/>
    <property type="match status" value="1"/>
</dbReference>
<dbReference type="Pfam" id="PF00072">
    <property type="entry name" value="Response_reg"/>
    <property type="match status" value="1"/>
</dbReference>